<dbReference type="InterPro" id="IPR027872">
    <property type="entry name" value="DUF4428"/>
</dbReference>
<dbReference type="RefSeq" id="WP_055185704.1">
    <property type="nucleotide sequence ID" value="NZ_CYXN01000006.1"/>
</dbReference>
<evidence type="ECO:0000313" key="2">
    <source>
        <dbReference type="EMBL" id="CUM91731.1"/>
    </source>
</evidence>
<dbReference type="Pfam" id="PF14471">
    <property type="entry name" value="DUF4428"/>
    <property type="match status" value="1"/>
</dbReference>
<evidence type="ECO:0000313" key="3">
    <source>
        <dbReference type="Proteomes" id="UP000095649"/>
    </source>
</evidence>
<dbReference type="Proteomes" id="UP000095649">
    <property type="component" value="Unassembled WGS sequence"/>
</dbReference>
<dbReference type="AlphaFoldDB" id="A0A173SMY6"/>
<dbReference type="EMBL" id="CYXN01000006">
    <property type="protein sequence ID" value="CUM91731.1"/>
    <property type="molecule type" value="Genomic_DNA"/>
</dbReference>
<evidence type="ECO:0000259" key="1">
    <source>
        <dbReference type="Pfam" id="PF14471"/>
    </source>
</evidence>
<protein>
    <recommendedName>
        <fullName evidence="1">DUF4428 domain-containing protein</fullName>
    </recommendedName>
</protein>
<reference evidence="2 3" key="1">
    <citation type="submission" date="2015-09" db="EMBL/GenBank/DDBJ databases">
        <authorList>
            <consortium name="Pathogen Informatics"/>
        </authorList>
    </citation>
    <scope>NUCLEOTIDE SEQUENCE [LARGE SCALE GENOMIC DNA]</scope>
    <source>
        <strain evidence="2 3">2789STDY5834970</strain>
    </source>
</reference>
<sequence>MMGFFSNLFAKQNCAVCGKECGTLHRSKLRDGQFLCDDCGNKCSKYIRLSELTLDEAKEHMEYMARMKRVFDEVFDKTEFRVNAYPSTPTQMGLVFCDELGMLYIDDRTGGRGKMPELIRYDQIASYEEYLDETPAKEPGQKPTLNGGGLKLKLVQPRSITEAETRRGMRPHPYIKQELVICFSKRDRREIGYAHIARQHLDHIFGVHDNETSMFGFRMSKAEERELKGQMGMIGAMGAVASAAMKGGQLSEQEKARFVENINLANDAQTGGMAVYSRRADEAFAKVQ</sequence>
<dbReference type="OrthoDB" id="3191813at2"/>
<name>A0A173SMY6_9FIRM</name>
<feature type="domain" description="DUF4428" evidence="1">
    <location>
        <begin position="13"/>
        <end position="60"/>
    </location>
</feature>
<accession>A0A173SMY6</accession>
<organism evidence="2 3">
    <name type="scientific">Faecalibacterium prausnitzii</name>
    <dbReference type="NCBI Taxonomy" id="853"/>
    <lineage>
        <taxon>Bacteria</taxon>
        <taxon>Bacillati</taxon>
        <taxon>Bacillota</taxon>
        <taxon>Clostridia</taxon>
        <taxon>Eubacteriales</taxon>
        <taxon>Oscillospiraceae</taxon>
        <taxon>Faecalibacterium</taxon>
    </lineage>
</organism>
<gene>
    <name evidence="2" type="ORF">ERS852582_01123</name>
</gene>
<proteinExistence type="predicted"/>